<keyword evidence="1" id="KW-0472">Membrane</keyword>
<dbReference type="AlphaFoldDB" id="A0A2N1NQD2"/>
<reference evidence="2 3" key="2">
    <citation type="submission" date="2017-10" db="EMBL/GenBank/DDBJ databases">
        <title>Extensive intraspecific genome diversity in a model arbuscular mycorrhizal fungus.</title>
        <authorList>
            <person name="Chen E.C.H."/>
            <person name="Morin E."/>
            <person name="Baudet D."/>
            <person name="Noel J."/>
            <person name="Ndikumana S."/>
            <person name="Charron P."/>
            <person name="St-Onge C."/>
            <person name="Giorgi J."/>
            <person name="Grigoriev I.V."/>
            <person name="Roux C."/>
            <person name="Martin F.M."/>
            <person name="Corradi N."/>
        </authorList>
    </citation>
    <scope>NUCLEOTIDE SEQUENCE [LARGE SCALE GENOMIC DNA]</scope>
    <source>
        <strain evidence="2 3">C2</strain>
    </source>
</reference>
<keyword evidence="1" id="KW-1133">Transmembrane helix</keyword>
<organism evidence="2 3">
    <name type="scientific">Rhizophagus irregularis</name>
    <dbReference type="NCBI Taxonomy" id="588596"/>
    <lineage>
        <taxon>Eukaryota</taxon>
        <taxon>Fungi</taxon>
        <taxon>Fungi incertae sedis</taxon>
        <taxon>Mucoromycota</taxon>
        <taxon>Glomeromycotina</taxon>
        <taxon>Glomeromycetes</taxon>
        <taxon>Glomerales</taxon>
        <taxon>Glomeraceae</taxon>
        <taxon>Rhizophagus</taxon>
    </lineage>
</organism>
<comment type="caution">
    <text evidence="2">The sequence shown here is derived from an EMBL/GenBank/DDBJ whole genome shotgun (WGS) entry which is preliminary data.</text>
</comment>
<dbReference type="EMBL" id="LLXL01000203">
    <property type="protein sequence ID" value="PKK76105.1"/>
    <property type="molecule type" value="Genomic_DNA"/>
</dbReference>
<accession>A0A2N1NQD2</accession>
<sequence>SIEENVSLLCIYCILIGRIFFYKQAGPVFLLTTGCYFFRSGRNTFSCSPSSFFLSSAPTFK</sequence>
<proteinExistence type="predicted"/>
<dbReference type="Proteomes" id="UP000233469">
    <property type="component" value="Unassembled WGS sequence"/>
</dbReference>
<evidence type="ECO:0000313" key="2">
    <source>
        <dbReference type="EMBL" id="PKK76105.1"/>
    </source>
</evidence>
<gene>
    <name evidence="2" type="ORF">RhiirC2_862820</name>
</gene>
<reference evidence="2 3" key="1">
    <citation type="submission" date="2016-04" db="EMBL/GenBank/DDBJ databases">
        <title>Genome analyses suggest a sexual origin of heterokaryosis in a supposedly ancient asexual fungus.</title>
        <authorList>
            <person name="Ropars J."/>
            <person name="Sedzielewska K."/>
            <person name="Noel J."/>
            <person name="Charron P."/>
            <person name="Farinelli L."/>
            <person name="Marton T."/>
            <person name="Kruger M."/>
            <person name="Pelin A."/>
            <person name="Brachmann A."/>
            <person name="Corradi N."/>
        </authorList>
    </citation>
    <scope>NUCLEOTIDE SEQUENCE [LARGE SCALE GENOMIC DNA]</scope>
    <source>
        <strain evidence="2 3">C2</strain>
    </source>
</reference>
<evidence type="ECO:0000256" key="1">
    <source>
        <dbReference type="SAM" id="Phobius"/>
    </source>
</evidence>
<protein>
    <submittedName>
        <fullName evidence="2">Uncharacterized protein</fullName>
    </submittedName>
</protein>
<keyword evidence="1" id="KW-0812">Transmembrane</keyword>
<feature type="transmembrane region" description="Helical" evidence="1">
    <location>
        <begin position="6"/>
        <end position="22"/>
    </location>
</feature>
<evidence type="ECO:0000313" key="3">
    <source>
        <dbReference type="Proteomes" id="UP000233469"/>
    </source>
</evidence>
<name>A0A2N1NQD2_9GLOM</name>
<feature type="non-terminal residue" evidence="2">
    <location>
        <position position="1"/>
    </location>
</feature>